<name>A0A7Z0D916_9ACTN</name>
<dbReference type="PANTHER" id="PTHR22603">
    <property type="entry name" value="CHOLINE/ETHANOALAMINE KINASE"/>
    <property type="match status" value="1"/>
</dbReference>
<dbReference type="InterPro" id="IPR011009">
    <property type="entry name" value="Kinase-like_dom_sf"/>
</dbReference>
<reference evidence="1 2" key="1">
    <citation type="submission" date="2020-07" db="EMBL/GenBank/DDBJ databases">
        <title>Sequencing the genomes of 1000 actinobacteria strains.</title>
        <authorList>
            <person name="Klenk H.-P."/>
        </authorList>
    </citation>
    <scope>NUCLEOTIDE SEQUENCE [LARGE SCALE GENOMIC DNA]</scope>
    <source>
        <strain evidence="1 2">DSM 103164</strain>
    </source>
</reference>
<keyword evidence="2" id="KW-1185">Reference proteome</keyword>
<dbReference type="PANTHER" id="PTHR22603:SF66">
    <property type="entry name" value="ETHANOLAMINE KINASE"/>
    <property type="match status" value="1"/>
</dbReference>
<dbReference type="Gene3D" id="3.90.1200.10">
    <property type="match status" value="1"/>
</dbReference>
<accession>A0A7Z0D916</accession>
<dbReference type="GO" id="GO:0006646">
    <property type="term" value="P:phosphatidylethanolamine biosynthetic process"/>
    <property type="evidence" value="ECO:0007669"/>
    <property type="project" value="TreeGrafter"/>
</dbReference>
<keyword evidence="1" id="KW-0808">Transferase</keyword>
<dbReference type="Gene3D" id="3.30.200.20">
    <property type="entry name" value="Phosphorylase Kinase, domain 1"/>
    <property type="match status" value="1"/>
</dbReference>
<dbReference type="SUPFAM" id="SSF56112">
    <property type="entry name" value="Protein kinase-like (PK-like)"/>
    <property type="match status" value="1"/>
</dbReference>
<proteinExistence type="predicted"/>
<dbReference type="EMBL" id="JACBZS010000001">
    <property type="protein sequence ID" value="NYI70963.1"/>
    <property type="molecule type" value="Genomic_DNA"/>
</dbReference>
<evidence type="ECO:0000313" key="2">
    <source>
        <dbReference type="Proteomes" id="UP000527616"/>
    </source>
</evidence>
<protein>
    <submittedName>
        <fullName evidence="1">Thiamine kinase-like enzyme</fullName>
    </submittedName>
</protein>
<comment type="caution">
    <text evidence="1">The sequence shown here is derived from an EMBL/GenBank/DDBJ whole genome shotgun (WGS) entry which is preliminary data.</text>
</comment>
<gene>
    <name evidence="1" type="ORF">GGQ54_001523</name>
</gene>
<evidence type="ECO:0000313" key="1">
    <source>
        <dbReference type="EMBL" id="NYI70963.1"/>
    </source>
</evidence>
<dbReference type="Pfam" id="PF01633">
    <property type="entry name" value="Choline_kinase"/>
    <property type="match status" value="1"/>
</dbReference>
<dbReference type="Proteomes" id="UP000527616">
    <property type="component" value="Unassembled WGS sequence"/>
</dbReference>
<dbReference type="GO" id="GO:0005737">
    <property type="term" value="C:cytoplasm"/>
    <property type="evidence" value="ECO:0007669"/>
    <property type="project" value="TreeGrafter"/>
</dbReference>
<dbReference type="AlphaFoldDB" id="A0A7Z0D916"/>
<dbReference type="CDD" id="cd05151">
    <property type="entry name" value="ChoK-like"/>
    <property type="match status" value="1"/>
</dbReference>
<sequence length="319" mass="35001">MRPDAKPMGTARTSAERAAEKVLAGVEQWRGRELSYAPVSGGLQNSNWRVDIAGDDRAYFVKIPGAGSDAFIDRGAANEASRRAGEIGIGPELVLFDAEQGVEVIEFLEGYRACTNGDLKRPEISHEIVALYRRLNAAEPLTLTKTVLDMIDEHRDQAAELGVTLPPSWAAIAQGYTAARAALTASGLDLVPCHNDPMPGNFLISPGGPMRMVDFEFASNNERAYELAVMTTEMFYDEDLVAELVEDFYGAASYSLLSRVHVCGALADVKWGLWGVVNSRLNAGAGGWSFDYHKYGLWKLARARMRMADPRWGLWLARL</sequence>
<dbReference type="GO" id="GO:0004305">
    <property type="term" value="F:ethanolamine kinase activity"/>
    <property type="evidence" value="ECO:0007669"/>
    <property type="project" value="TreeGrafter"/>
</dbReference>
<organism evidence="1 2">
    <name type="scientific">Naumannella cuiyingiana</name>
    <dbReference type="NCBI Taxonomy" id="1347891"/>
    <lineage>
        <taxon>Bacteria</taxon>
        <taxon>Bacillati</taxon>
        <taxon>Actinomycetota</taxon>
        <taxon>Actinomycetes</taxon>
        <taxon>Propionibacteriales</taxon>
        <taxon>Propionibacteriaceae</taxon>
        <taxon>Naumannella</taxon>
    </lineage>
</organism>
<keyword evidence="1" id="KW-0418">Kinase</keyword>